<reference evidence="1" key="1">
    <citation type="journal article" date="2020" name="Nature">
        <title>Giant virus diversity and host interactions through global metagenomics.</title>
        <authorList>
            <person name="Schulz F."/>
            <person name="Roux S."/>
            <person name="Paez-Espino D."/>
            <person name="Jungbluth S."/>
            <person name="Walsh D.A."/>
            <person name="Denef V.J."/>
            <person name="McMahon K.D."/>
            <person name="Konstantinidis K.T."/>
            <person name="Eloe-Fadrosh E.A."/>
            <person name="Kyrpides N.C."/>
            <person name="Woyke T."/>
        </authorList>
    </citation>
    <scope>NUCLEOTIDE SEQUENCE</scope>
    <source>
        <strain evidence="1">GVMAG-M-3300023174-24</strain>
    </source>
</reference>
<accession>A0A6C0DN59</accession>
<dbReference type="EMBL" id="MN739633">
    <property type="protein sequence ID" value="QHT17309.1"/>
    <property type="molecule type" value="Genomic_DNA"/>
</dbReference>
<dbReference type="AlphaFoldDB" id="A0A6C0DN59"/>
<proteinExistence type="predicted"/>
<sequence>MLIKKVVIWGHKLHTHTHSYIHNGFYIGFKHSGYDTLWFDDNDDVSNVDFSNSLFLTEHQVNKKIPCRTDCLYLTHYIDDGDYPGVPKENIIILKVSPRDFVECDKEKNYTYSKLDYGIEHEYHSKIDGYNCLYIYWGTDLLPNEIDNNIQKLSNLQNENKIHFIGSLTSIWHKFREICNYYGVEFRQYGATFNSQSHMNKSIDENIDLIQRSLISPALQDNLQVQYKYIPCRIFKNISYGKMGLTNNEFVYELFNKKIIYNSDIGELFIKGIEFEMRGDKNDVIKELMTYVKNNHTYLNRISTIQKYIKQYTSFELS</sequence>
<evidence type="ECO:0000313" key="1">
    <source>
        <dbReference type="EMBL" id="QHT17309.1"/>
    </source>
</evidence>
<evidence type="ECO:0008006" key="2">
    <source>
        <dbReference type="Google" id="ProtNLM"/>
    </source>
</evidence>
<organism evidence="1">
    <name type="scientific">viral metagenome</name>
    <dbReference type="NCBI Taxonomy" id="1070528"/>
    <lineage>
        <taxon>unclassified sequences</taxon>
        <taxon>metagenomes</taxon>
        <taxon>organismal metagenomes</taxon>
    </lineage>
</organism>
<name>A0A6C0DN59_9ZZZZ</name>
<protein>
    <recommendedName>
        <fullName evidence="2">Glycosyltransferase</fullName>
    </recommendedName>
</protein>